<dbReference type="Gene3D" id="3.20.20.210">
    <property type="match status" value="1"/>
</dbReference>
<dbReference type="Proteomes" id="UP000019140">
    <property type="component" value="Unassembled WGS sequence"/>
</dbReference>
<evidence type="ECO:0000256" key="1">
    <source>
        <dbReference type="SAM" id="MobiDB-lite"/>
    </source>
</evidence>
<dbReference type="HOGENOM" id="CLU_2421484_0_0_7"/>
<protein>
    <recommendedName>
        <fullName evidence="4">Cobalamin-independent methionine synthase MetE C-terminal/archaeal domain-containing protein</fullName>
    </recommendedName>
</protein>
<keyword evidence="3" id="KW-1185">Reference proteome</keyword>
<feature type="region of interest" description="Disordered" evidence="1">
    <location>
        <begin position="1"/>
        <end position="21"/>
    </location>
</feature>
<sequence length="91" mass="10170">MKRSEGRILTTHAGRLPNPTNMSEVLAARGGDPEPFDELVQIGVAEIVQKQLELKNDLHSDGEFWKARDQMYYDSRTTGVEMQPVTADNPA</sequence>
<dbReference type="InterPro" id="IPR038071">
    <property type="entry name" value="UROD/MetE-like_sf"/>
</dbReference>
<dbReference type="AlphaFoldDB" id="W4M6U8"/>
<gene>
    <name evidence="2" type="ORF">ETSY2_20130</name>
</gene>
<name>W4M6U8_9BACT</name>
<comment type="caution">
    <text evidence="2">The sequence shown here is derived from an EMBL/GenBank/DDBJ whole genome shotgun (WGS) entry which is preliminary data.</text>
</comment>
<evidence type="ECO:0008006" key="4">
    <source>
        <dbReference type="Google" id="ProtNLM"/>
    </source>
</evidence>
<organism evidence="2 3">
    <name type="scientific">Candidatus Entotheonella gemina</name>
    <dbReference type="NCBI Taxonomy" id="1429439"/>
    <lineage>
        <taxon>Bacteria</taxon>
        <taxon>Pseudomonadati</taxon>
        <taxon>Nitrospinota/Tectimicrobiota group</taxon>
        <taxon>Candidatus Tectimicrobiota</taxon>
        <taxon>Candidatus Entotheonellia</taxon>
        <taxon>Candidatus Entotheonellales</taxon>
        <taxon>Candidatus Entotheonellaceae</taxon>
        <taxon>Candidatus Entotheonella</taxon>
    </lineage>
</organism>
<evidence type="ECO:0000313" key="2">
    <source>
        <dbReference type="EMBL" id="ETX05930.1"/>
    </source>
</evidence>
<accession>W4M6U8</accession>
<proteinExistence type="predicted"/>
<reference evidence="2 3" key="1">
    <citation type="journal article" date="2014" name="Nature">
        <title>An environmental bacterial taxon with a large and distinct metabolic repertoire.</title>
        <authorList>
            <person name="Wilson M.C."/>
            <person name="Mori T."/>
            <person name="Ruckert C."/>
            <person name="Uria A.R."/>
            <person name="Helf M.J."/>
            <person name="Takada K."/>
            <person name="Gernert C."/>
            <person name="Steffens U.A."/>
            <person name="Heycke N."/>
            <person name="Schmitt S."/>
            <person name="Rinke C."/>
            <person name="Helfrich E.J."/>
            <person name="Brachmann A.O."/>
            <person name="Gurgui C."/>
            <person name="Wakimoto T."/>
            <person name="Kracht M."/>
            <person name="Crusemann M."/>
            <person name="Hentschel U."/>
            <person name="Abe I."/>
            <person name="Matsunaga S."/>
            <person name="Kalinowski J."/>
            <person name="Takeyama H."/>
            <person name="Piel J."/>
        </authorList>
    </citation>
    <scope>NUCLEOTIDE SEQUENCE [LARGE SCALE GENOMIC DNA]</scope>
    <source>
        <strain evidence="3">TSY2</strain>
    </source>
</reference>
<evidence type="ECO:0000313" key="3">
    <source>
        <dbReference type="Proteomes" id="UP000019140"/>
    </source>
</evidence>
<dbReference type="EMBL" id="AZHX01000832">
    <property type="protein sequence ID" value="ETX05930.1"/>
    <property type="molecule type" value="Genomic_DNA"/>
</dbReference>